<dbReference type="PANTHER" id="PTHR11895">
    <property type="entry name" value="TRANSAMIDASE"/>
    <property type="match status" value="1"/>
</dbReference>
<evidence type="ECO:0000259" key="1">
    <source>
        <dbReference type="Pfam" id="PF01425"/>
    </source>
</evidence>
<protein>
    <submittedName>
        <fullName evidence="3">Allophanate hydrolase</fullName>
    </submittedName>
</protein>
<evidence type="ECO:0000313" key="4">
    <source>
        <dbReference type="Proteomes" id="UP000000245"/>
    </source>
</evidence>
<dbReference type="STRING" id="349163.Acry_2726"/>
<sequence>MIPDLLDIATLRAGFAAGAFTPGELVDAVYDRIEAYRDPAVFIALRPRAAARDEAMAADPSLPLAGLPFAVKDNIDVAGMPTTAGCPAFAYMPARDAAVVARLRAAGAVPIGKTNLDQFATGLNGTRSPHGAPRCVFDALYVSGGSSSGSAVAVAAGLAVFSLGTDTAGSGRVPASFNNLVGLKPTRGLLPASGVVPACRSLDCVSVFANAAADAATVLAAAQGVDAEDPYSRAPETVALPARPRVGILGAAEREGGNEAGYAALYARSCAVAAGLGWTLVEIDDAPFRAAASLLYEDAFVAERLSALRGFFAQSPEAFDPAVRAILERARGFDAADLFDAQARLMGLRRQAGAELAKVDALLLPTAPEIFTVAAMLEAPIALNAALGRYTNFVNLLDMAAVAVPAGFRADGLPFGVSLVGPAFSDAALLALGDALHRAGSPGCGVSRRAAPGALAMPAAARISIVVAGAHLSGMALNHELTALGARLEEATTTAADYRLYALATAPAKPGLVRAPGFAGAGIAVERWSLSPAEFGRFVAGVPGPMTIGQVTLADGRRFAGFLCEPAALEGAREITGFGGWRAYLAAA</sequence>
<dbReference type="eggNOG" id="COG0154">
    <property type="taxonomic scope" value="Bacteria"/>
</dbReference>
<name>A5G235_ACICJ</name>
<reference evidence="3 4" key="1">
    <citation type="submission" date="2007-05" db="EMBL/GenBank/DDBJ databases">
        <title>Complete sequence of chromosome of Acidiphilium cryptum JF-5.</title>
        <authorList>
            <consortium name="US DOE Joint Genome Institute"/>
            <person name="Copeland A."/>
            <person name="Lucas S."/>
            <person name="Lapidus A."/>
            <person name="Barry K."/>
            <person name="Detter J.C."/>
            <person name="Glavina del Rio T."/>
            <person name="Hammon N."/>
            <person name="Israni S."/>
            <person name="Dalin E."/>
            <person name="Tice H."/>
            <person name="Pitluck S."/>
            <person name="Sims D."/>
            <person name="Brettin T."/>
            <person name="Bruce D."/>
            <person name="Han C."/>
            <person name="Schmutz J."/>
            <person name="Larimer F."/>
            <person name="Land M."/>
            <person name="Hauser L."/>
            <person name="Kyrpides N."/>
            <person name="Kim E."/>
            <person name="Magnuson T."/>
            <person name="Richardson P."/>
        </authorList>
    </citation>
    <scope>NUCLEOTIDE SEQUENCE [LARGE SCALE GENOMIC DNA]</scope>
    <source>
        <strain evidence="3 4">JF-5</strain>
    </source>
</reference>
<dbReference type="GO" id="GO:0016787">
    <property type="term" value="F:hydrolase activity"/>
    <property type="evidence" value="ECO:0007669"/>
    <property type="project" value="UniProtKB-KW"/>
</dbReference>
<dbReference type="InterPro" id="IPR023631">
    <property type="entry name" value="Amidase_dom"/>
</dbReference>
<dbReference type="KEGG" id="acr:Acry_2726"/>
<organism evidence="3 4">
    <name type="scientific">Acidiphilium cryptum (strain JF-5)</name>
    <dbReference type="NCBI Taxonomy" id="349163"/>
    <lineage>
        <taxon>Bacteria</taxon>
        <taxon>Pseudomonadati</taxon>
        <taxon>Pseudomonadota</taxon>
        <taxon>Alphaproteobacteria</taxon>
        <taxon>Acetobacterales</taxon>
        <taxon>Acidocellaceae</taxon>
        <taxon>Acidiphilium</taxon>
    </lineage>
</organism>
<dbReference type="Pfam" id="PF01425">
    <property type="entry name" value="Amidase"/>
    <property type="match status" value="1"/>
</dbReference>
<dbReference type="InterPro" id="IPR053844">
    <property type="entry name" value="AH_C"/>
</dbReference>
<dbReference type="InterPro" id="IPR036928">
    <property type="entry name" value="AS_sf"/>
</dbReference>
<evidence type="ECO:0000259" key="2">
    <source>
        <dbReference type="Pfam" id="PF21986"/>
    </source>
</evidence>
<dbReference type="Pfam" id="PF21986">
    <property type="entry name" value="AH_C"/>
    <property type="match status" value="1"/>
</dbReference>
<feature type="domain" description="Allophanate hydrolase C-terminal" evidence="2">
    <location>
        <begin position="464"/>
        <end position="586"/>
    </location>
</feature>
<dbReference type="PANTHER" id="PTHR11895:SF169">
    <property type="entry name" value="GLUTAMYL-TRNA(GLN) AMIDOTRANSFERASE"/>
    <property type="match status" value="1"/>
</dbReference>
<dbReference type="AlphaFoldDB" id="A5G235"/>
<proteinExistence type="predicted"/>
<feature type="domain" description="Amidase" evidence="1">
    <location>
        <begin position="24"/>
        <end position="430"/>
    </location>
</feature>
<dbReference type="NCBIfam" id="TIGR02713">
    <property type="entry name" value="allophanate_hyd"/>
    <property type="match status" value="1"/>
</dbReference>
<dbReference type="RefSeq" id="WP_012040263.1">
    <property type="nucleotide sequence ID" value="NC_009484.1"/>
</dbReference>
<keyword evidence="4" id="KW-1185">Reference proteome</keyword>
<dbReference type="Gene3D" id="1.20.58.1700">
    <property type="match status" value="1"/>
</dbReference>
<keyword evidence="3" id="KW-0378">Hydrolase</keyword>
<dbReference type="NCBIfam" id="NF006043">
    <property type="entry name" value="PRK08186.1"/>
    <property type="match status" value="1"/>
</dbReference>
<accession>A5G235</accession>
<dbReference type="EMBL" id="CP000697">
    <property type="protein sequence ID" value="ABQ31917.1"/>
    <property type="molecule type" value="Genomic_DNA"/>
</dbReference>
<gene>
    <name evidence="3" type="ordered locus">Acry_2726</name>
</gene>
<dbReference type="Gene3D" id="3.90.1300.10">
    <property type="entry name" value="Amidase signature (AS) domain"/>
    <property type="match status" value="1"/>
</dbReference>
<dbReference type="InterPro" id="IPR000120">
    <property type="entry name" value="Amidase"/>
</dbReference>
<dbReference type="SUPFAM" id="SSF75304">
    <property type="entry name" value="Amidase signature (AS) enzymes"/>
    <property type="match status" value="1"/>
</dbReference>
<dbReference type="Proteomes" id="UP000000245">
    <property type="component" value="Chromosome"/>
</dbReference>
<dbReference type="HOGENOM" id="CLU_009600_0_1_5"/>
<dbReference type="InterPro" id="IPR014085">
    <property type="entry name" value="Allophanate_hydrolase"/>
</dbReference>
<evidence type="ECO:0000313" key="3">
    <source>
        <dbReference type="EMBL" id="ABQ31917.1"/>
    </source>
</evidence>
<dbReference type="Gene3D" id="3.10.490.10">
    <property type="entry name" value="Gamma-glutamyl cyclotransferase-like"/>
    <property type="match status" value="1"/>
</dbReference>